<dbReference type="SUPFAM" id="SSF55681">
    <property type="entry name" value="Class II aaRS and biotin synthetases"/>
    <property type="match status" value="1"/>
</dbReference>
<dbReference type="InterPro" id="IPR004364">
    <property type="entry name" value="Aa-tRNA-synt_II"/>
</dbReference>
<comment type="caution">
    <text evidence="7">The sequence shown here is derived from an EMBL/GenBank/DDBJ whole genome shotgun (WGS) entry which is preliminary data.</text>
</comment>
<dbReference type="GO" id="GO:0004815">
    <property type="term" value="F:aspartate-tRNA ligase activity"/>
    <property type="evidence" value="ECO:0007669"/>
    <property type="project" value="TreeGrafter"/>
</dbReference>
<dbReference type="GO" id="GO:0006422">
    <property type="term" value="P:aspartyl-tRNA aminoacylation"/>
    <property type="evidence" value="ECO:0007669"/>
    <property type="project" value="TreeGrafter"/>
</dbReference>
<dbReference type="PROSITE" id="PS50862">
    <property type="entry name" value="AA_TRNA_LIGASE_II"/>
    <property type="match status" value="1"/>
</dbReference>
<dbReference type="GO" id="GO:0005739">
    <property type="term" value="C:mitochondrion"/>
    <property type="evidence" value="ECO:0007669"/>
    <property type="project" value="TreeGrafter"/>
</dbReference>
<name>A0A4Y9ZKZ5_9AGAM</name>
<dbReference type="InterPro" id="IPR045864">
    <property type="entry name" value="aa-tRNA-synth_II/BPL/LPL"/>
</dbReference>
<proteinExistence type="predicted"/>
<evidence type="ECO:0000256" key="4">
    <source>
        <dbReference type="ARBA" id="ARBA00022917"/>
    </source>
</evidence>
<organism evidence="7 8">
    <name type="scientific">Hericium alpestre</name>
    <dbReference type="NCBI Taxonomy" id="135208"/>
    <lineage>
        <taxon>Eukaryota</taxon>
        <taxon>Fungi</taxon>
        <taxon>Dikarya</taxon>
        <taxon>Basidiomycota</taxon>
        <taxon>Agaricomycotina</taxon>
        <taxon>Agaricomycetes</taxon>
        <taxon>Russulales</taxon>
        <taxon>Hericiaceae</taxon>
        <taxon>Hericium</taxon>
    </lineage>
</organism>
<evidence type="ECO:0000256" key="5">
    <source>
        <dbReference type="ARBA" id="ARBA00023146"/>
    </source>
</evidence>
<keyword evidence="1" id="KW-0436">Ligase</keyword>
<sequence length="374" mass="41262">MKSPPSLPCTIDPEHLFLQGPAGDIEIQVQSVTLLNPADRTLPFLPSDTQNLANEELRAQYRYLDLRRSELSANLRKRSQVANVVRTVLIERDFIEVETPILLKSTPEGAREFLVPTRVASSTSRDPGPRPEPLFYALPQSPQQPKQLLICSGGVDRYYQLARCFRDEDGRKDRQPEFTQIDLEMAFVSWGPPASADASNAWRIGGHEVRDVVEAMIRNVWAKVEGVALPEKFTVMTYAEAMSRFGSDKPDTRFGMEIADVKTHLPSDAVTALRSAGQTIECLAVRQSHDAQFIEAARRCPAEDGVECITITPENVTSWLARSETLALSPCAHAVSGGPSPNPPALAPGDIVYLSQRCDPPEGGSMRVTWVRGV</sequence>
<dbReference type="Pfam" id="PF00152">
    <property type="entry name" value="tRNA-synt_2"/>
    <property type="match status" value="1"/>
</dbReference>
<dbReference type="PANTHER" id="PTHR22594:SF5">
    <property type="entry name" value="ASPARTATE--TRNA LIGASE, MITOCHONDRIAL"/>
    <property type="match status" value="1"/>
</dbReference>
<dbReference type="OrthoDB" id="439710at2759"/>
<dbReference type="EMBL" id="SFCI01001994">
    <property type="protein sequence ID" value="TFY74593.1"/>
    <property type="molecule type" value="Genomic_DNA"/>
</dbReference>
<dbReference type="AlphaFoldDB" id="A0A4Y9ZKZ5"/>
<keyword evidence="3" id="KW-0067">ATP-binding</keyword>
<reference evidence="7 8" key="1">
    <citation type="submission" date="2019-02" db="EMBL/GenBank/DDBJ databases">
        <title>Genome sequencing of the rare red list fungi Hericium alpestre (H. flagellum).</title>
        <authorList>
            <person name="Buettner E."/>
            <person name="Kellner H."/>
        </authorList>
    </citation>
    <scope>NUCLEOTIDE SEQUENCE [LARGE SCALE GENOMIC DNA]</scope>
    <source>
        <strain evidence="7 8">DSM 108284</strain>
    </source>
</reference>
<accession>A0A4Y9ZKZ5</accession>
<dbReference type="PANTHER" id="PTHR22594">
    <property type="entry name" value="ASPARTYL/LYSYL-TRNA SYNTHETASE"/>
    <property type="match status" value="1"/>
</dbReference>
<evidence type="ECO:0000256" key="1">
    <source>
        <dbReference type="ARBA" id="ARBA00022598"/>
    </source>
</evidence>
<evidence type="ECO:0000256" key="2">
    <source>
        <dbReference type="ARBA" id="ARBA00022741"/>
    </source>
</evidence>
<keyword evidence="8" id="KW-1185">Reference proteome</keyword>
<dbReference type="STRING" id="135208.A0A4Y9ZKZ5"/>
<evidence type="ECO:0000259" key="6">
    <source>
        <dbReference type="PROSITE" id="PS50862"/>
    </source>
</evidence>
<dbReference type="Proteomes" id="UP000298061">
    <property type="component" value="Unassembled WGS sequence"/>
</dbReference>
<dbReference type="InterPro" id="IPR004115">
    <property type="entry name" value="GAD-like_sf"/>
</dbReference>
<keyword evidence="4" id="KW-0648">Protein biosynthesis</keyword>
<evidence type="ECO:0000256" key="3">
    <source>
        <dbReference type="ARBA" id="ARBA00022840"/>
    </source>
</evidence>
<evidence type="ECO:0000313" key="7">
    <source>
        <dbReference type="EMBL" id="TFY74593.1"/>
    </source>
</evidence>
<protein>
    <recommendedName>
        <fullName evidence="6">Aminoacyl-transfer RNA synthetases class-II family profile domain-containing protein</fullName>
    </recommendedName>
</protein>
<keyword evidence="5" id="KW-0030">Aminoacyl-tRNA synthetase</keyword>
<dbReference type="Gene3D" id="3.30.930.10">
    <property type="entry name" value="Bira Bifunctional Protein, Domain 2"/>
    <property type="match status" value="1"/>
</dbReference>
<gene>
    <name evidence="7" type="ORF">EWM64_g9418</name>
</gene>
<evidence type="ECO:0000313" key="8">
    <source>
        <dbReference type="Proteomes" id="UP000298061"/>
    </source>
</evidence>
<dbReference type="InterPro" id="IPR006195">
    <property type="entry name" value="aa-tRNA-synth_II"/>
</dbReference>
<keyword evidence="2" id="KW-0547">Nucleotide-binding</keyword>
<feature type="domain" description="Aminoacyl-transfer RNA synthetases class-II family profile" evidence="6">
    <location>
        <begin position="78"/>
        <end position="299"/>
    </location>
</feature>
<dbReference type="Gene3D" id="3.30.1360.30">
    <property type="entry name" value="GAD-like domain"/>
    <property type="match status" value="1"/>
</dbReference>
<dbReference type="GO" id="GO:0005524">
    <property type="term" value="F:ATP binding"/>
    <property type="evidence" value="ECO:0007669"/>
    <property type="project" value="UniProtKB-KW"/>
</dbReference>